<dbReference type="SUPFAM" id="SSF47336">
    <property type="entry name" value="ACP-like"/>
    <property type="match status" value="1"/>
</dbReference>
<dbReference type="InterPro" id="IPR009081">
    <property type="entry name" value="PP-bd_ACP"/>
</dbReference>
<organism evidence="4 5">
    <name type="scientific">Streptomyces spiralis</name>
    <dbReference type="NCBI Taxonomy" id="66376"/>
    <lineage>
        <taxon>Bacteria</taxon>
        <taxon>Bacillati</taxon>
        <taxon>Actinomycetota</taxon>
        <taxon>Actinomycetes</taxon>
        <taxon>Kitasatosporales</taxon>
        <taxon>Streptomycetaceae</taxon>
        <taxon>Streptomyces</taxon>
    </lineage>
</organism>
<proteinExistence type="predicted"/>
<dbReference type="Gene3D" id="1.10.1200.10">
    <property type="entry name" value="ACP-like"/>
    <property type="match status" value="1"/>
</dbReference>
<keyword evidence="5" id="KW-1185">Reference proteome</keyword>
<dbReference type="Pfam" id="PF00550">
    <property type="entry name" value="PP-binding"/>
    <property type="match status" value="1"/>
</dbReference>
<dbReference type="EMBL" id="BNBC01000004">
    <property type="protein sequence ID" value="GHE61951.1"/>
    <property type="molecule type" value="Genomic_DNA"/>
</dbReference>
<reference evidence="4" key="2">
    <citation type="submission" date="2020-09" db="EMBL/GenBank/DDBJ databases">
        <authorList>
            <person name="Sun Q."/>
            <person name="Ohkuma M."/>
        </authorList>
    </citation>
    <scope>NUCLEOTIDE SEQUENCE</scope>
    <source>
        <strain evidence="4">JCM 3302</strain>
    </source>
</reference>
<dbReference type="RefSeq" id="WP_030166804.1">
    <property type="nucleotide sequence ID" value="NZ_BNBC01000004.1"/>
</dbReference>
<evidence type="ECO:0000256" key="1">
    <source>
        <dbReference type="ARBA" id="ARBA00022450"/>
    </source>
</evidence>
<keyword evidence="2" id="KW-0597">Phosphoprotein</keyword>
<dbReference type="SMART" id="SM00823">
    <property type="entry name" value="PKS_PP"/>
    <property type="match status" value="1"/>
</dbReference>
<dbReference type="PROSITE" id="PS50075">
    <property type="entry name" value="CARRIER"/>
    <property type="match status" value="1"/>
</dbReference>
<accession>A0A918ZPH8</accession>
<name>A0A918ZPH8_9ACTN</name>
<dbReference type="InterPro" id="IPR020806">
    <property type="entry name" value="PKS_PP-bd"/>
</dbReference>
<dbReference type="InterPro" id="IPR036736">
    <property type="entry name" value="ACP-like_sf"/>
</dbReference>
<evidence type="ECO:0000256" key="2">
    <source>
        <dbReference type="ARBA" id="ARBA00022553"/>
    </source>
</evidence>
<evidence type="ECO:0000313" key="4">
    <source>
        <dbReference type="EMBL" id="GHE61951.1"/>
    </source>
</evidence>
<sequence length="128" mass="13163">MTLHPMVPEWLGPAEWDEAEDATGVTAPTPAELAAADPAARAALVEEYLRHEVAGILRTDPERVDPASPLTVVGIGSRTGVELQRRVHGAIGVELDLRTVLGAASITGLAAHTAESVAGVITASAARG</sequence>
<evidence type="ECO:0000259" key="3">
    <source>
        <dbReference type="PROSITE" id="PS50075"/>
    </source>
</evidence>
<evidence type="ECO:0000313" key="5">
    <source>
        <dbReference type="Proteomes" id="UP000641386"/>
    </source>
</evidence>
<dbReference type="GO" id="GO:0017000">
    <property type="term" value="P:antibiotic biosynthetic process"/>
    <property type="evidence" value="ECO:0007669"/>
    <property type="project" value="UniProtKB-ARBA"/>
</dbReference>
<keyword evidence="1" id="KW-0596">Phosphopantetheine</keyword>
<comment type="caution">
    <text evidence="4">The sequence shown here is derived from an EMBL/GenBank/DDBJ whole genome shotgun (WGS) entry which is preliminary data.</text>
</comment>
<feature type="domain" description="Carrier" evidence="3">
    <location>
        <begin position="40"/>
        <end position="117"/>
    </location>
</feature>
<gene>
    <name evidence="4" type="ORF">GCM10014715_14380</name>
</gene>
<reference evidence="4" key="1">
    <citation type="journal article" date="2014" name="Int. J. Syst. Evol. Microbiol.">
        <title>Complete genome sequence of Corynebacterium casei LMG S-19264T (=DSM 44701T), isolated from a smear-ripened cheese.</title>
        <authorList>
            <consortium name="US DOE Joint Genome Institute (JGI-PGF)"/>
            <person name="Walter F."/>
            <person name="Albersmeier A."/>
            <person name="Kalinowski J."/>
            <person name="Ruckert C."/>
        </authorList>
    </citation>
    <scope>NUCLEOTIDE SEQUENCE</scope>
    <source>
        <strain evidence="4">JCM 3302</strain>
    </source>
</reference>
<protein>
    <recommendedName>
        <fullName evidence="3">Carrier domain-containing protein</fullName>
    </recommendedName>
</protein>
<dbReference type="AlphaFoldDB" id="A0A918ZPH8"/>
<dbReference type="GO" id="GO:0031177">
    <property type="term" value="F:phosphopantetheine binding"/>
    <property type="evidence" value="ECO:0007669"/>
    <property type="project" value="InterPro"/>
</dbReference>
<dbReference type="Proteomes" id="UP000641386">
    <property type="component" value="Unassembled WGS sequence"/>
</dbReference>